<dbReference type="EMBL" id="GBXM01087365">
    <property type="protein sequence ID" value="JAH21212.1"/>
    <property type="molecule type" value="Transcribed_RNA"/>
</dbReference>
<proteinExistence type="predicted"/>
<protein>
    <submittedName>
        <fullName evidence="1">Uncharacterized protein</fullName>
    </submittedName>
</protein>
<accession>A0A0E9QXK7</accession>
<sequence>MVTHKYPQTFLCMVSQMLF</sequence>
<dbReference type="AlphaFoldDB" id="A0A0E9QXK7"/>
<reference evidence="1" key="2">
    <citation type="journal article" date="2015" name="Fish Shellfish Immunol.">
        <title>Early steps in the European eel (Anguilla anguilla)-Vibrio vulnificus interaction in the gills: Role of the RtxA13 toxin.</title>
        <authorList>
            <person name="Callol A."/>
            <person name="Pajuelo D."/>
            <person name="Ebbesson L."/>
            <person name="Teles M."/>
            <person name="MacKenzie S."/>
            <person name="Amaro C."/>
        </authorList>
    </citation>
    <scope>NUCLEOTIDE SEQUENCE</scope>
</reference>
<evidence type="ECO:0000313" key="1">
    <source>
        <dbReference type="EMBL" id="JAH21212.1"/>
    </source>
</evidence>
<reference evidence="1" key="1">
    <citation type="submission" date="2014-11" db="EMBL/GenBank/DDBJ databases">
        <authorList>
            <person name="Amaro Gonzalez C."/>
        </authorList>
    </citation>
    <scope>NUCLEOTIDE SEQUENCE</scope>
</reference>
<name>A0A0E9QXK7_ANGAN</name>
<organism evidence="1">
    <name type="scientific">Anguilla anguilla</name>
    <name type="common">European freshwater eel</name>
    <name type="synonym">Muraena anguilla</name>
    <dbReference type="NCBI Taxonomy" id="7936"/>
    <lineage>
        <taxon>Eukaryota</taxon>
        <taxon>Metazoa</taxon>
        <taxon>Chordata</taxon>
        <taxon>Craniata</taxon>
        <taxon>Vertebrata</taxon>
        <taxon>Euteleostomi</taxon>
        <taxon>Actinopterygii</taxon>
        <taxon>Neopterygii</taxon>
        <taxon>Teleostei</taxon>
        <taxon>Anguilliformes</taxon>
        <taxon>Anguillidae</taxon>
        <taxon>Anguilla</taxon>
    </lineage>
</organism>